<organism evidence="1">
    <name type="scientific">Caldiarchaeum subterraneum</name>
    <dbReference type="NCBI Taxonomy" id="311458"/>
    <lineage>
        <taxon>Archaea</taxon>
        <taxon>Nitrososphaerota</taxon>
        <taxon>Candidatus Caldarchaeales</taxon>
        <taxon>Candidatus Caldarchaeaceae</taxon>
        <taxon>Candidatus Caldarchaeum</taxon>
    </lineage>
</organism>
<evidence type="ECO:0008006" key="2">
    <source>
        <dbReference type="Google" id="ProtNLM"/>
    </source>
</evidence>
<comment type="caution">
    <text evidence="1">The sequence shown here is derived from an EMBL/GenBank/DDBJ whole genome shotgun (WGS) entry which is preliminary data.</text>
</comment>
<accession>A0A7C5QEF3</accession>
<name>A0A7C5QEF3_CALS0</name>
<proteinExistence type="predicted"/>
<gene>
    <name evidence="1" type="ORF">ENM11_04875</name>
</gene>
<reference evidence="1" key="1">
    <citation type="journal article" date="2020" name="mSystems">
        <title>Genome- and Community-Level Interaction Insights into Carbon Utilization and Element Cycling Functions of Hydrothermarchaeota in Hydrothermal Sediment.</title>
        <authorList>
            <person name="Zhou Z."/>
            <person name="Liu Y."/>
            <person name="Xu W."/>
            <person name="Pan J."/>
            <person name="Luo Z.H."/>
            <person name="Li M."/>
        </authorList>
    </citation>
    <scope>NUCLEOTIDE SEQUENCE [LARGE SCALE GENOMIC DNA]</scope>
    <source>
        <strain evidence="1">SpSt-1056</strain>
    </source>
</reference>
<dbReference type="EMBL" id="DRWN01000032">
    <property type="protein sequence ID" value="HHK68472.1"/>
    <property type="molecule type" value="Genomic_DNA"/>
</dbReference>
<sequence>MNGIQAEMFLRSLVMAYGKHPVWTDGAPWYPEACARLGLEHRRYRFGDWLFQAMERAVQMLKDRTISYAGRKHAF</sequence>
<protein>
    <recommendedName>
        <fullName evidence="2">IS6 family transposase</fullName>
    </recommendedName>
</protein>
<evidence type="ECO:0000313" key="1">
    <source>
        <dbReference type="EMBL" id="HHK68472.1"/>
    </source>
</evidence>
<dbReference type="AlphaFoldDB" id="A0A7C5QEF3"/>